<name>A0ABT9BB19_9BACT</name>
<feature type="region of interest" description="Disordered" evidence="1">
    <location>
        <begin position="56"/>
        <end position="145"/>
    </location>
</feature>
<evidence type="ECO:0000256" key="2">
    <source>
        <dbReference type="SAM" id="SignalP"/>
    </source>
</evidence>
<evidence type="ECO:0000313" key="3">
    <source>
        <dbReference type="EMBL" id="MDO7875467.1"/>
    </source>
</evidence>
<evidence type="ECO:0008006" key="5">
    <source>
        <dbReference type="Google" id="ProtNLM"/>
    </source>
</evidence>
<keyword evidence="4" id="KW-1185">Reference proteome</keyword>
<evidence type="ECO:0000313" key="4">
    <source>
        <dbReference type="Proteomes" id="UP001176429"/>
    </source>
</evidence>
<feature type="signal peptide" evidence="2">
    <location>
        <begin position="1"/>
        <end position="21"/>
    </location>
</feature>
<feature type="compositionally biased region" description="Basic residues" evidence="1">
    <location>
        <begin position="131"/>
        <end position="145"/>
    </location>
</feature>
<organism evidence="3 4">
    <name type="scientific">Hymenobacter aranciens</name>
    <dbReference type="NCBI Taxonomy" id="3063996"/>
    <lineage>
        <taxon>Bacteria</taxon>
        <taxon>Pseudomonadati</taxon>
        <taxon>Bacteroidota</taxon>
        <taxon>Cytophagia</taxon>
        <taxon>Cytophagales</taxon>
        <taxon>Hymenobacteraceae</taxon>
        <taxon>Hymenobacter</taxon>
    </lineage>
</organism>
<sequence>MKKTLFPLLAALALTIGTATAQDQQRPGGPGNQSERLTKELGLNADQAARIKAIDEERAKDMQANRPQNGTRPSREEMESRQKADRDKYDARYKEVLTPEQYAKFSKGQANRPGPGGKGKIKSGDGDTKLKAKKNGKVKAKQTDN</sequence>
<protein>
    <recommendedName>
        <fullName evidence="5">DUF4890 domain-containing protein</fullName>
    </recommendedName>
</protein>
<dbReference type="Proteomes" id="UP001176429">
    <property type="component" value="Unassembled WGS sequence"/>
</dbReference>
<feature type="compositionally biased region" description="Basic and acidic residues" evidence="1">
    <location>
        <begin position="73"/>
        <end position="97"/>
    </location>
</feature>
<feature type="chain" id="PRO_5045566028" description="DUF4890 domain-containing protein" evidence="2">
    <location>
        <begin position="22"/>
        <end position="145"/>
    </location>
</feature>
<reference evidence="3" key="1">
    <citation type="submission" date="2023-07" db="EMBL/GenBank/DDBJ databases">
        <authorList>
            <person name="Kim M.K."/>
        </authorList>
    </citation>
    <scope>NUCLEOTIDE SEQUENCE</scope>
    <source>
        <strain evidence="3">ASUV-10-1</strain>
    </source>
</reference>
<dbReference type="EMBL" id="JAUQSY010000007">
    <property type="protein sequence ID" value="MDO7875467.1"/>
    <property type="molecule type" value="Genomic_DNA"/>
</dbReference>
<dbReference type="RefSeq" id="WP_305006777.1">
    <property type="nucleotide sequence ID" value="NZ_JAUQSY010000007.1"/>
</dbReference>
<comment type="caution">
    <text evidence="3">The sequence shown here is derived from an EMBL/GenBank/DDBJ whole genome shotgun (WGS) entry which is preliminary data.</text>
</comment>
<gene>
    <name evidence="3" type="ORF">Q5H93_12055</name>
</gene>
<feature type="region of interest" description="Disordered" evidence="1">
    <location>
        <begin position="19"/>
        <end position="44"/>
    </location>
</feature>
<proteinExistence type="predicted"/>
<accession>A0ABT9BB19</accession>
<keyword evidence="2" id="KW-0732">Signal</keyword>
<evidence type="ECO:0000256" key="1">
    <source>
        <dbReference type="SAM" id="MobiDB-lite"/>
    </source>
</evidence>